<dbReference type="PROSITE" id="PS00086">
    <property type="entry name" value="CYTOCHROME_P450"/>
    <property type="match status" value="1"/>
</dbReference>
<dbReference type="Proteomes" id="UP001159042">
    <property type="component" value="Unassembled WGS sequence"/>
</dbReference>
<gene>
    <name evidence="17" type="ORF">NQ315_008618</name>
</gene>
<dbReference type="InterPro" id="IPR017972">
    <property type="entry name" value="Cyt_P450_CS"/>
</dbReference>
<dbReference type="PANTHER" id="PTHR24291">
    <property type="entry name" value="CYTOCHROME P450 FAMILY 4"/>
    <property type="match status" value="1"/>
</dbReference>
<dbReference type="Pfam" id="PF00067">
    <property type="entry name" value="p450"/>
    <property type="match status" value="1"/>
</dbReference>
<reference evidence="17 18" key="1">
    <citation type="journal article" date="2023" name="Insect Mol. Biol.">
        <title>Genome sequencing provides insights into the evolution of gene families encoding plant cell wall-degrading enzymes in longhorned beetles.</title>
        <authorList>
            <person name="Shin N.R."/>
            <person name="Okamura Y."/>
            <person name="Kirsch R."/>
            <person name="Pauchet Y."/>
        </authorList>
    </citation>
    <scope>NUCLEOTIDE SEQUENCE [LARGE SCALE GENOMIC DNA]</scope>
    <source>
        <strain evidence="17">EAD_L_NR</strain>
    </source>
</reference>
<feature type="binding site" description="axial binding residue" evidence="14">
    <location>
        <position position="426"/>
    </location>
    <ligand>
        <name>heme</name>
        <dbReference type="ChEBI" id="CHEBI:30413"/>
    </ligand>
    <ligandPart>
        <name>Fe</name>
        <dbReference type="ChEBI" id="CHEBI:18248"/>
    </ligandPart>
</feature>
<dbReference type="PANTHER" id="PTHR24291:SF189">
    <property type="entry name" value="CYTOCHROME P450 4C3-RELATED"/>
    <property type="match status" value="1"/>
</dbReference>
<keyword evidence="13 16" id="KW-0472">Membrane</keyword>
<evidence type="ECO:0000256" key="8">
    <source>
        <dbReference type="ARBA" id="ARBA00022824"/>
    </source>
</evidence>
<dbReference type="Gene3D" id="1.10.630.10">
    <property type="entry name" value="Cytochrome P450"/>
    <property type="match status" value="1"/>
</dbReference>
<dbReference type="AlphaFoldDB" id="A0AAV8W761"/>
<name>A0AAV8W761_9CUCU</name>
<evidence type="ECO:0000256" key="6">
    <source>
        <dbReference type="ARBA" id="ARBA00022617"/>
    </source>
</evidence>
<evidence type="ECO:0000256" key="4">
    <source>
        <dbReference type="ARBA" id="ARBA00004406"/>
    </source>
</evidence>
<dbReference type="PRINTS" id="PR00463">
    <property type="entry name" value="EP450I"/>
</dbReference>
<comment type="subcellular location">
    <subcellularLocation>
        <location evidence="4">Endoplasmic reticulum membrane</location>
        <topology evidence="4">Peripheral membrane protein</topology>
    </subcellularLocation>
    <subcellularLocation>
        <location evidence="3">Microsome membrane</location>
        <topology evidence="3">Peripheral membrane protein</topology>
    </subcellularLocation>
</comment>
<dbReference type="InterPro" id="IPR036396">
    <property type="entry name" value="Cyt_P450_sf"/>
</dbReference>
<evidence type="ECO:0000256" key="2">
    <source>
        <dbReference type="ARBA" id="ARBA00003690"/>
    </source>
</evidence>
<evidence type="ECO:0000256" key="3">
    <source>
        <dbReference type="ARBA" id="ARBA00004174"/>
    </source>
</evidence>
<protein>
    <recommendedName>
        <fullName evidence="19">Cytochrome P450</fullName>
    </recommendedName>
</protein>
<dbReference type="GO" id="GO:0004497">
    <property type="term" value="F:monooxygenase activity"/>
    <property type="evidence" value="ECO:0007669"/>
    <property type="project" value="UniProtKB-KW"/>
</dbReference>
<evidence type="ECO:0000313" key="18">
    <source>
        <dbReference type="Proteomes" id="UP001159042"/>
    </source>
</evidence>
<keyword evidence="16" id="KW-0812">Transmembrane</keyword>
<evidence type="ECO:0000256" key="9">
    <source>
        <dbReference type="ARBA" id="ARBA00022848"/>
    </source>
</evidence>
<evidence type="ECO:0000313" key="17">
    <source>
        <dbReference type="EMBL" id="KAJ8921981.1"/>
    </source>
</evidence>
<comment type="cofactor">
    <cofactor evidence="1 14">
        <name>heme</name>
        <dbReference type="ChEBI" id="CHEBI:30413"/>
    </cofactor>
</comment>
<dbReference type="GO" id="GO:0005789">
    <property type="term" value="C:endoplasmic reticulum membrane"/>
    <property type="evidence" value="ECO:0007669"/>
    <property type="project" value="UniProtKB-SubCell"/>
</dbReference>
<evidence type="ECO:0000256" key="14">
    <source>
        <dbReference type="PIRSR" id="PIRSR602401-1"/>
    </source>
</evidence>
<evidence type="ECO:0000256" key="16">
    <source>
        <dbReference type="SAM" id="Phobius"/>
    </source>
</evidence>
<evidence type="ECO:0008006" key="19">
    <source>
        <dbReference type="Google" id="ProtNLM"/>
    </source>
</evidence>
<keyword evidence="10 15" id="KW-0560">Oxidoreductase</keyword>
<evidence type="ECO:0000256" key="12">
    <source>
        <dbReference type="ARBA" id="ARBA00023033"/>
    </source>
</evidence>
<dbReference type="PRINTS" id="PR00385">
    <property type="entry name" value="P450"/>
</dbReference>
<keyword evidence="16" id="KW-1133">Transmembrane helix</keyword>
<keyword evidence="18" id="KW-1185">Reference proteome</keyword>
<dbReference type="InterPro" id="IPR050196">
    <property type="entry name" value="Cytochrome_P450_Monoox"/>
</dbReference>
<dbReference type="GO" id="GO:0020037">
    <property type="term" value="F:heme binding"/>
    <property type="evidence" value="ECO:0007669"/>
    <property type="project" value="InterPro"/>
</dbReference>
<evidence type="ECO:0000256" key="5">
    <source>
        <dbReference type="ARBA" id="ARBA00010617"/>
    </source>
</evidence>
<evidence type="ECO:0000256" key="13">
    <source>
        <dbReference type="ARBA" id="ARBA00023136"/>
    </source>
</evidence>
<keyword evidence="11 14" id="KW-0408">Iron</keyword>
<dbReference type="EMBL" id="JANEYG010000008">
    <property type="protein sequence ID" value="KAJ8921981.1"/>
    <property type="molecule type" value="Genomic_DNA"/>
</dbReference>
<dbReference type="InterPro" id="IPR001128">
    <property type="entry name" value="Cyt_P450"/>
</dbReference>
<evidence type="ECO:0000256" key="7">
    <source>
        <dbReference type="ARBA" id="ARBA00022723"/>
    </source>
</evidence>
<evidence type="ECO:0000256" key="1">
    <source>
        <dbReference type="ARBA" id="ARBA00001971"/>
    </source>
</evidence>
<evidence type="ECO:0000256" key="10">
    <source>
        <dbReference type="ARBA" id="ARBA00023002"/>
    </source>
</evidence>
<keyword evidence="9" id="KW-0492">Microsome</keyword>
<sequence>MRSAKTSEVIPVRSNMQWDFALFFAVIFLCVLWKRRKLYALSFQLPGAVAFPLVGNGISFMCRSEELLNAILKLTFPYPSPARLWLGPQLMVFVSDPDQLQVLMQSSKLATKSFLYSFLEPFMGKGVFTSQGNKHKFQKKLLQPLFGPKVLEGYSRLFQKHATRFYHIFAQRVTTFWLYPNWVYKLTSYYKEQQEMAKTAANLTEEVPTYFIKSFTTNLLSSGYICVKQARIPAILQKLDGKNNKVTDPRIPSMLEAMVEMAVNNPGCLNETDIKDHMLTFVSTASTVRSQDTQSSVIAFTLMMLGKHPHVQNKVVEELVEVSGGKKSVDFNDLRRLNYMEMCLKEAMRLFPLAPFMPRDVLEDVQFGKWTLPAGCSVLFGVYHVHRNPELWERPEEFYPEHFTPEAASKRHPFAFLPFSAGPRRCIAQQYSYTNMKILLSTILLNYVVECEGSFKDMRIIMDVSIRSRDGYMIKIKNRT</sequence>
<accession>A0AAV8W761</accession>
<keyword evidence="7 14" id="KW-0479">Metal-binding</keyword>
<keyword evidence="12 15" id="KW-0503">Monooxygenase</keyword>
<comment type="similarity">
    <text evidence="5 15">Belongs to the cytochrome P450 family.</text>
</comment>
<feature type="transmembrane region" description="Helical" evidence="16">
    <location>
        <begin position="16"/>
        <end position="33"/>
    </location>
</feature>
<keyword evidence="6 14" id="KW-0349">Heme</keyword>
<proteinExistence type="inferred from homology"/>
<dbReference type="SUPFAM" id="SSF48264">
    <property type="entry name" value="Cytochrome P450"/>
    <property type="match status" value="1"/>
</dbReference>
<dbReference type="GO" id="GO:0016705">
    <property type="term" value="F:oxidoreductase activity, acting on paired donors, with incorporation or reduction of molecular oxygen"/>
    <property type="evidence" value="ECO:0007669"/>
    <property type="project" value="InterPro"/>
</dbReference>
<evidence type="ECO:0000256" key="15">
    <source>
        <dbReference type="RuleBase" id="RU000461"/>
    </source>
</evidence>
<evidence type="ECO:0000256" key="11">
    <source>
        <dbReference type="ARBA" id="ARBA00023004"/>
    </source>
</evidence>
<dbReference type="InterPro" id="IPR002401">
    <property type="entry name" value="Cyt_P450_E_grp-I"/>
</dbReference>
<organism evidence="17 18">
    <name type="scientific">Exocentrus adspersus</name>
    <dbReference type="NCBI Taxonomy" id="1586481"/>
    <lineage>
        <taxon>Eukaryota</taxon>
        <taxon>Metazoa</taxon>
        <taxon>Ecdysozoa</taxon>
        <taxon>Arthropoda</taxon>
        <taxon>Hexapoda</taxon>
        <taxon>Insecta</taxon>
        <taxon>Pterygota</taxon>
        <taxon>Neoptera</taxon>
        <taxon>Endopterygota</taxon>
        <taxon>Coleoptera</taxon>
        <taxon>Polyphaga</taxon>
        <taxon>Cucujiformia</taxon>
        <taxon>Chrysomeloidea</taxon>
        <taxon>Cerambycidae</taxon>
        <taxon>Lamiinae</taxon>
        <taxon>Acanthocinini</taxon>
        <taxon>Exocentrus</taxon>
    </lineage>
</organism>
<comment type="caution">
    <text evidence="17">The sequence shown here is derived from an EMBL/GenBank/DDBJ whole genome shotgun (WGS) entry which is preliminary data.</text>
</comment>
<keyword evidence="8" id="KW-0256">Endoplasmic reticulum</keyword>
<comment type="function">
    <text evidence="2">May be involved in the metabolism of insect hormones and in the breakdown of synthetic insecticides.</text>
</comment>
<dbReference type="GO" id="GO:0005506">
    <property type="term" value="F:iron ion binding"/>
    <property type="evidence" value="ECO:0007669"/>
    <property type="project" value="InterPro"/>
</dbReference>